<keyword evidence="1" id="KW-0732">Signal</keyword>
<comment type="caution">
    <text evidence="2">The sequence shown here is derived from an EMBL/GenBank/DDBJ whole genome shotgun (WGS) entry which is preliminary data.</text>
</comment>
<dbReference type="EMBL" id="QICL01000001">
    <property type="protein sequence ID" value="PXV69231.1"/>
    <property type="molecule type" value="Genomic_DNA"/>
</dbReference>
<keyword evidence="3" id="KW-1185">Reference proteome</keyword>
<evidence type="ECO:0000313" key="3">
    <source>
        <dbReference type="Proteomes" id="UP000247973"/>
    </source>
</evidence>
<feature type="chain" id="PRO_5016166775" evidence="1">
    <location>
        <begin position="21"/>
        <end position="356"/>
    </location>
</feature>
<organism evidence="2 3">
    <name type="scientific">Dysgonomonas alginatilytica</name>
    <dbReference type="NCBI Taxonomy" id="1605892"/>
    <lineage>
        <taxon>Bacteria</taxon>
        <taxon>Pseudomonadati</taxon>
        <taxon>Bacteroidota</taxon>
        <taxon>Bacteroidia</taxon>
        <taxon>Bacteroidales</taxon>
        <taxon>Dysgonomonadaceae</taxon>
        <taxon>Dysgonomonas</taxon>
    </lineage>
</organism>
<name>A0A2V3PWJ9_9BACT</name>
<reference evidence="2 3" key="1">
    <citation type="submission" date="2018-03" db="EMBL/GenBank/DDBJ databases">
        <title>Genomic Encyclopedia of Archaeal and Bacterial Type Strains, Phase II (KMG-II): from individual species to whole genera.</title>
        <authorList>
            <person name="Goeker M."/>
        </authorList>
    </citation>
    <scope>NUCLEOTIDE SEQUENCE [LARGE SCALE GENOMIC DNA]</scope>
    <source>
        <strain evidence="2 3">DSM 100214</strain>
    </source>
</reference>
<sequence>MKKIISLIIILCCFSYNLKADPDTKAFQLTTPPDLVVDNSLYNKFEFIDSRSFNDYLGFVQTSIFNFVTAVIEEPSLEKQLNSVFQQITTQNAQKGTLVFQLRRLYFSEITKNTSETGYCHIRYNLYEKKDNRYYFISMLDTLVTVKAMDVTGKLLSKASNTIVSHIANNLTQQADPKRSYSMVDVLNINYFEKGDLKLYGITQLKDGLYKDFKTFANQTPKEYKIEPYFEDSLLVSFKATDIKTNKQIKFKADDVYALVINGQAYVSNYKCYVPIFKKDGEYQFINKGTIRNSTFFHTVGIQNPDKKFNLGKYLTAPVTLDKNRIVDHPITMTIDHLNGEYIPTPENASFYYYFK</sequence>
<dbReference type="OrthoDB" id="796315at2"/>
<gene>
    <name evidence="2" type="ORF">CLV62_101500</name>
</gene>
<dbReference type="AlphaFoldDB" id="A0A2V3PWJ9"/>
<accession>A0A2V3PWJ9</accession>
<evidence type="ECO:0000313" key="2">
    <source>
        <dbReference type="EMBL" id="PXV69231.1"/>
    </source>
</evidence>
<feature type="signal peptide" evidence="1">
    <location>
        <begin position="1"/>
        <end position="20"/>
    </location>
</feature>
<dbReference type="Proteomes" id="UP000247973">
    <property type="component" value="Unassembled WGS sequence"/>
</dbReference>
<dbReference type="RefSeq" id="WP_110309181.1">
    <property type="nucleotide sequence ID" value="NZ_QICL01000001.1"/>
</dbReference>
<protein>
    <submittedName>
        <fullName evidence="2">Uncharacterized protein</fullName>
    </submittedName>
</protein>
<proteinExistence type="predicted"/>
<evidence type="ECO:0000256" key="1">
    <source>
        <dbReference type="SAM" id="SignalP"/>
    </source>
</evidence>